<evidence type="ECO:0000313" key="1">
    <source>
        <dbReference type="EMBL" id="JAP51796.1"/>
    </source>
</evidence>
<name>A0A0X3PX64_SCHSO</name>
<organism evidence="1">
    <name type="scientific">Schistocephalus solidus</name>
    <name type="common">Tapeworm</name>
    <dbReference type="NCBI Taxonomy" id="70667"/>
    <lineage>
        <taxon>Eukaryota</taxon>
        <taxon>Metazoa</taxon>
        <taxon>Spiralia</taxon>
        <taxon>Lophotrochozoa</taxon>
        <taxon>Platyhelminthes</taxon>
        <taxon>Cestoda</taxon>
        <taxon>Eucestoda</taxon>
        <taxon>Diphyllobothriidea</taxon>
        <taxon>Diphyllobothriidae</taxon>
        <taxon>Schistocephalus</taxon>
    </lineage>
</organism>
<protein>
    <submittedName>
        <fullName evidence="1">Uncharacterized protein</fullName>
    </submittedName>
</protein>
<dbReference type="AlphaFoldDB" id="A0A0X3PX64"/>
<sequence length="106" mass="12268">MWKGFQAAVSETEALFCYNVLLMPYNSYSIKLSYLIANKRLVGRSQWNTNSWSPVNKVRYPTNVNTLRLSLIVILNYRLSCLLYTLVRLLTEAVEKCTCNGYSEPF</sequence>
<reference evidence="1" key="1">
    <citation type="submission" date="2016-01" db="EMBL/GenBank/DDBJ databases">
        <title>Reference transcriptome for the parasite Schistocephalus solidus: insights into the molecular evolution of parasitism.</title>
        <authorList>
            <person name="Hebert F.O."/>
            <person name="Grambauer S."/>
            <person name="Barber I."/>
            <person name="Landry C.R."/>
            <person name="Aubin-Horth N."/>
        </authorList>
    </citation>
    <scope>NUCLEOTIDE SEQUENCE</scope>
</reference>
<accession>A0A0X3PX64</accession>
<gene>
    <name evidence="1" type="ORF">TR93841</name>
</gene>
<proteinExistence type="predicted"/>
<dbReference type="EMBL" id="GEEE01011429">
    <property type="protein sequence ID" value="JAP51796.1"/>
    <property type="molecule type" value="Transcribed_RNA"/>
</dbReference>